<evidence type="ECO:0000256" key="1">
    <source>
        <dbReference type="SAM" id="MobiDB-lite"/>
    </source>
</evidence>
<feature type="compositionally biased region" description="Basic and acidic residues" evidence="1">
    <location>
        <begin position="169"/>
        <end position="192"/>
    </location>
</feature>
<dbReference type="AlphaFoldDB" id="A0A7S0CFB5"/>
<gene>
    <name evidence="2" type="ORF">PINE0816_LOCUS18270</name>
</gene>
<dbReference type="EMBL" id="HBEL01039329">
    <property type="protein sequence ID" value="CAD8422114.1"/>
    <property type="molecule type" value="Transcribed_RNA"/>
</dbReference>
<organism evidence="2">
    <name type="scientific">Proboscia inermis</name>
    <dbReference type="NCBI Taxonomy" id="420281"/>
    <lineage>
        <taxon>Eukaryota</taxon>
        <taxon>Sar</taxon>
        <taxon>Stramenopiles</taxon>
        <taxon>Ochrophyta</taxon>
        <taxon>Bacillariophyta</taxon>
        <taxon>Coscinodiscophyceae</taxon>
        <taxon>Rhizosoleniophycidae</taxon>
        <taxon>Rhizosoleniales</taxon>
        <taxon>Rhizosoleniaceae</taxon>
        <taxon>Proboscia</taxon>
    </lineage>
</organism>
<name>A0A7S0CFB5_9STRA</name>
<sequence length="226" mass="26408">MKYKTTSAFSNVCKNMHRLRIVVPSLIPNFYVLDLKQLYRLIRAISDHPEGTGKEVCPFASIWYCGVCLKHIKSAKKIYNQISDCGNNLKNNGKERPILATSYHELKLLNVIPTLKRGNPRQRRKMKQKNQMLNYQQCLNEDVSDVKEEMKLTSLTSNEKSLKEIALFTRKEPKKDKRKRISSDGEPSKHVDMSQPIIMEDSKKLNKSKRKTIHRDANGFRKRRRF</sequence>
<protein>
    <submittedName>
        <fullName evidence="2">Uncharacterized protein</fullName>
    </submittedName>
</protein>
<proteinExistence type="predicted"/>
<reference evidence="2" key="1">
    <citation type="submission" date="2021-01" db="EMBL/GenBank/DDBJ databases">
        <authorList>
            <person name="Corre E."/>
            <person name="Pelletier E."/>
            <person name="Niang G."/>
            <person name="Scheremetjew M."/>
            <person name="Finn R."/>
            <person name="Kale V."/>
            <person name="Holt S."/>
            <person name="Cochrane G."/>
            <person name="Meng A."/>
            <person name="Brown T."/>
            <person name="Cohen L."/>
        </authorList>
    </citation>
    <scope>NUCLEOTIDE SEQUENCE</scope>
    <source>
        <strain evidence="2">CCAP1064/1</strain>
    </source>
</reference>
<evidence type="ECO:0000313" key="2">
    <source>
        <dbReference type="EMBL" id="CAD8422114.1"/>
    </source>
</evidence>
<accession>A0A7S0CFB5</accession>
<feature type="region of interest" description="Disordered" evidence="1">
    <location>
        <begin position="169"/>
        <end position="226"/>
    </location>
</feature>